<gene>
    <name evidence="1" type="ORF">PSON_ATCC_30995.1.T2110012</name>
</gene>
<evidence type="ECO:0000313" key="2">
    <source>
        <dbReference type="Proteomes" id="UP000692954"/>
    </source>
</evidence>
<dbReference type="Proteomes" id="UP000692954">
    <property type="component" value="Unassembled WGS sequence"/>
</dbReference>
<name>A0A8S1RPW0_9CILI</name>
<organism evidence="1 2">
    <name type="scientific">Paramecium sonneborni</name>
    <dbReference type="NCBI Taxonomy" id="65129"/>
    <lineage>
        <taxon>Eukaryota</taxon>
        <taxon>Sar</taxon>
        <taxon>Alveolata</taxon>
        <taxon>Ciliophora</taxon>
        <taxon>Intramacronucleata</taxon>
        <taxon>Oligohymenophorea</taxon>
        <taxon>Peniculida</taxon>
        <taxon>Parameciidae</taxon>
        <taxon>Paramecium</taxon>
    </lineage>
</organism>
<dbReference type="EMBL" id="CAJJDN010000211">
    <property type="protein sequence ID" value="CAD8129230.1"/>
    <property type="molecule type" value="Genomic_DNA"/>
</dbReference>
<keyword evidence="2" id="KW-1185">Reference proteome</keyword>
<proteinExistence type="predicted"/>
<dbReference type="OrthoDB" id="445936at2759"/>
<sequence length="204" mass="24374">MRLKRQKFIAKDIFRIFQVDILRQEINFMNKARQRAGFWYQSKNNQCALKFVEKFIKNAKTNGLSLEYPFYLPVESTNGKDWVFYIIWQAIQQFLQSIKNMIYRFIKNKNNFSQQKRKEGVSHQNITLQLIEKQNFRKIISKIVQQIHSKLGNKIWNIQKIKEISVDIMVIGIDVYHKTRQELILALDSMLNLVNKVMVTLQSL</sequence>
<protein>
    <submittedName>
        <fullName evidence="1">Uncharacterized protein</fullName>
    </submittedName>
</protein>
<dbReference type="AlphaFoldDB" id="A0A8S1RPW0"/>
<evidence type="ECO:0000313" key="1">
    <source>
        <dbReference type="EMBL" id="CAD8129230.1"/>
    </source>
</evidence>
<comment type="caution">
    <text evidence="1">The sequence shown here is derived from an EMBL/GenBank/DDBJ whole genome shotgun (WGS) entry which is preliminary data.</text>
</comment>
<accession>A0A8S1RPW0</accession>
<reference evidence="1" key="1">
    <citation type="submission" date="2021-01" db="EMBL/GenBank/DDBJ databases">
        <authorList>
            <consortium name="Genoscope - CEA"/>
            <person name="William W."/>
        </authorList>
    </citation>
    <scope>NUCLEOTIDE SEQUENCE</scope>
</reference>